<dbReference type="SMART" id="SM00339">
    <property type="entry name" value="FH"/>
    <property type="match status" value="1"/>
</dbReference>
<dbReference type="InterPro" id="IPR047512">
    <property type="entry name" value="FH_FOXJ1"/>
</dbReference>
<dbReference type="InterPro" id="IPR047513">
    <property type="entry name" value="FOXJ1"/>
</dbReference>
<dbReference type="PROSITE" id="PS50039">
    <property type="entry name" value="FORK_HEAD_3"/>
    <property type="match status" value="1"/>
</dbReference>
<feature type="region of interest" description="Disordered" evidence="9">
    <location>
        <begin position="64"/>
        <end position="105"/>
    </location>
</feature>
<dbReference type="PROSITE" id="PS00657">
    <property type="entry name" value="FORK_HEAD_1"/>
    <property type="match status" value="1"/>
</dbReference>
<evidence type="ECO:0000256" key="6">
    <source>
        <dbReference type="ARBA" id="ARBA00023242"/>
    </source>
</evidence>
<evidence type="ECO:0000259" key="10">
    <source>
        <dbReference type="PROSITE" id="PS50039"/>
    </source>
</evidence>
<evidence type="ECO:0000256" key="9">
    <source>
        <dbReference type="SAM" id="MobiDB-lite"/>
    </source>
</evidence>
<dbReference type="PANTHER" id="PTHR46805">
    <property type="entry name" value="FORKHEAD BOX PROTEIN J1"/>
    <property type="match status" value="1"/>
</dbReference>
<dbReference type="PROSITE" id="PS00658">
    <property type="entry name" value="FORK_HEAD_2"/>
    <property type="match status" value="1"/>
</dbReference>
<feature type="DNA-binding region" description="Fork-head" evidence="8">
    <location>
        <begin position="109"/>
        <end position="202"/>
    </location>
</feature>
<dbReference type="PRINTS" id="PR00053">
    <property type="entry name" value="FORKHEAD"/>
</dbReference>
<keyword evidence="2" id="KW-0805">Transcription regulation</keyword>
<reference evidence="12" key="1">
    <citation type="submission" date="2025-08" db="UniProtKB">
        <authorList>
            <consortium name="RefSeq"/>
        </authorList>
    </citation>
    <scope>IDENTIFICATION</scope>
    <source>
        <tissue evidence="12">Muscle</tissue>
    </source>
</reference>
<protein>
    <submittedName>
        <fullName evidence="12">Forkhead box protein J1-B-like</fullName>
    </submittedName>
</protein>
<keyword evidence="1" id="KW-0970">Cilium biogenesis/degradation</keyword>
<dbReference type="GeneID" id="106468104"/>
<dbReference type="Pfam" id="PF00250">
    <property type="entry name" value="Forkhead"/>
    <property type="match status" value="1"/>
</dbReference>
<comment type="similarity">
    <text evidence="7">Belongs to the FOXJ1 family.</text>
</comment>
<accession>A0ABM1BKT1</accession>
<keyword evidence="5" id="KW-0804">Transcription</keyword>
<dbReference type="InterPro" id="IPR030456">
    <property type="entry name" value="TF_fork_head_CS_2"/>
</dbReference>
<dbReference type="InterPro" id="IPR036390">
    <property type="entry name" value="WH_DNA-bd_sf"/>
</dbReference>
<sequence>MTHQRDPMTSTSLSKDQVALMFRENWEAKNPNDTSGTSYNPSPYVDDGLTSLNWLQNLNIMTRLGAPTPSTPPASPLPSSDHKLLKSESSWESDQSADEPDFKKDATTKPPFSYATLICMAMKAHGNKMTLSNIYKWIQDNFVYYKNSDISWQNSIRHNLSLNKCFIKVPRGKGEPGKGGFWRLDPKYEKTLVDRIFKRRRTVQKLNRGITKKTRKEKLGVTNSLEKYLKKNTRNPTDPKQQTLNNRLSATPILSSTALPTADDPLTLFNSLTYNNGTSVVDDSVFHTNYWEGMTLTEEFHSLEERLQADLSFNCLLNYPELDLNSFHGLHSDNISGHEDSNFSMKLDISEAKNDLQVELSPASSSPNDNSLLKTTQSSSWLTELQSEVMYLSTSVTSHPLTESTRTVLNGRVNTSEMGTSENAIYTCFGPNISLKEMRNQSWEDCKSSLEDATISLDSIHSFDNGFPHVFLTS</sequence>
<dbReference type="Proteomes" id="UP000694941">
    <property type="component" value="Unplaced"/>
</dbReference>
<dbReference type="SUPFAM" id="SSF46785">
    <property type="entry name" value="Winged helix' DNA-binding domain"/>
    <property type="match status" value="1"/>
</dbReference>
<dbReference type="RefSeq" id="XP_013783971.1">
    <property type="nucleotide sequence ID" value="XM_013928517.1"/>
</dbReference>
<comment type="subcellular location">
    <subcellularLocation>
        <location evidence="8">Nucleus</location>
    </subcellularLocation>
</comment>
<evidence type="ECO:0000256" key="3">
    <source>
        <dbReference type="ARBA" id="ARBA00023125"/>
    </source>
</evidence>
<dbReference type="InterPro" id="IPR036388">
    <property type="entry name" value="WH-like_DNA-bd_sf"/>
</dbReference>
<dbReference type="Gene3D" id="1.10.10.10">
    <property type="entry name" value="Winged helix-like DNA-binding domain superfamily/Winged helix DNA-binding domain"/>
    <property type="match status" value="1"/>
</dbReference>
<keyword evidence="4" id="KW-0010">Activator</keyword>
<dbReference type="InterPro" id="IPR018122">
    <property type="entry name" value="TF_fork_head_CS_1"/>
</dbReference>
<dbReference type="InterPro" id="IPR001766">
    <property type="entry name" value="Fork_head_dom"/>
</dbReference>
<evidence type="ECO:0000256" key="1">
    <source>
        <dbReference type="ARBA" id="ARBA00022794"/>
    </source>
</evidence>
<keyword evidence="6 8" id="KW-0539">Nucleus</keyword>
<feature type="domain" description="Fork-head" evidence="10">
    <location>
        <begin position="109"/>
        <end position="202"/>
    </location>
</feature>
<evidence type="ECO:0000256" key="8">
    <source>
        <dbReference type="PROSITE-ProRule" id="PRU00089"/>
    </source>
</evidence>
<evidence type="ECO:0000313" key="11">
    <source>
        <dbReference type="Proteomes" id="UP000694941"/>
    </source>
</evidence>
<organism evidence="11 12">
    <name type="scientific">Limulus polyphemus</name>
    <name type="common">Atlantic horseshoe crab</name>
    <dbReference type="NCBI Taxonomy" id="6850"/>
    <lineage>
        <taxon>Eukaryota</taxon>
        <taxon>Metazoa</taxon>
        <taxon>Ecdysozoa</taxon>
        <taxon>Arthropoda</taxon>
        <taxon>Chelicerata</taxon>
        <taxon>Merostomata</taxon>
        <taxon>Xiphosura</taxon>
        <taxon>Limulidae</taxon>
        <taxon>Limulus</taxon>
    </lineage>
</organism>
<evidence type="ECO:0000256" key="2">
    <source>
        <dbReference type="ARBA" id="ARBA00023015"/>
    </source>
</evidence>
<dbReference type="CDD" id="cd20023">
    <property type="entry name" value="FH_FOXJ1"/>
    <property type="match status" value="1"/>
</dbReference>
<evidence type="ECO:0000256" key="7">
    <source>
        <dbReference type="ARBA" id="ARBA00034770"/>
    </source>
</evidence>
<evidence type="ECO:0000313" key="12">
    <source>
        <dbReference type="RefSeq" id="XP_013783971.1"/>
    </source>
</evidence>
<name>A0ABM1BKT1_LIMPO</name>
<dbReference type="PANTHER" id="PTHR46805:SF1">
    <property type="entry name" value="FORKHEAD BOX PROTEIN J1"/>
    <property type="match status" value="1"/>
</dbReference>
<keyword evidence="3 8" id="KW-0238">DNA-binding</keyword>
<keyword evidence="11" id="KW-1185">Reference proteome</keyword>
<gene>
    <name evidence="12" type="primary">LOC106468104</name>
</gene>
<evidence type="ECO:0000256" key="4">
    <source>
        <dbReference type="ARBA" id="ARBA00023159"/>
    </source>
</evidence>
<proteinExistence type="inferred from homology"/>
<evidence type="ECO:0000256" key="5">
    <source>
        <dbReference type="ARBA" id="ARBA00023163"/>
    </source>
</evidence>